<evidence type="ECO:0000256" key="1">
    <source>
        <dbReference type="ARBA" id="ARBA00022670"/>
    </source>
</evidence>
<name>A0A9W8MQ56_9AGAR</name>
<gene>
    <name evidence="18" type="ORF">NLJ89_g10573</name>
</gene>
<evidence type="ECO:0000256" key="2">
    <source>
        <dbReference type="ARBA" id="ARBA00022679"/>
    </source>
</evidence>
<dbReference type="InterPro" id="IPR016197">
    <property type="entry name" value="Chromo-like_dom_sf"/>
</dbReference>
<dbReference type="InterPro" id="IPR041588">
    <property type="entry name" value="Integrase_H2C2"/>
</dbReference>
<keyword evidence="10" id="KW-0694">RNA-binding</keyword>
<keyword evidence="4" id="KW-0540">Nuclease</keyword>
<keyword evidence="9" id="KW-0460">Magnesium</keyword>
<keyword evidence="11" id="KW-0229">DNA integration</keyword>
<dbReference type="PROSITE" id="PS50994">
    <property type="entry name" value="INTEGRASE"/>
    <property type="match status" value="1"/>
</dbReference>
<dbReference type="InterPro" id="IPR000953">
    <property type="entry name" value="Chromo/chromo_shadow_dom"/>
</dbReference>
<dbReference type="Pfam" id="PF00665">
    <property type="entry name" value="rve"/>
    <property type="match status" value="1"/>
</dbReference>
<dbReference type="PANTHER" id="PTHR37984">
    <property type="entry name" value="PROTEIN CBG26694"/>
    <property type="match status" value="1"/>
</dbReference>
<evidence type="ECO:0000256" key="11">
    <source>
        <dbReference type="ARBA" id="ARBA00022908"/>
    </source>
</evidence>
<keyword evidence="1" id="KW-0645">Protease</keyword>
<dbReference type="SMART" id="SM00298">
    <property type="entry name" value="CHROMO"/>
    <property type="match status" value="1"/>
</dbReference>
<dbReference type="Gene3D" id="2.40.50.40">
    <property type="match status" value="1"/>
</dbReference>
<dbReference type="InterPro" id="IPR056924">
    <property type="entry name" value="SH3_Tf2-1"/>
</dbReference>
<evidence type="ECO:0000256" key="7">
    <source>
        <dbReference type="ARBA" id="ARBA00022759"/>
    </source>
</evidence>
<dbReference type="PANTHER" id="PTHR37984:SF5">
    <property type="entry name" value="PROTEIN NYNRIN-LIKE"/>
    <property type="match status" value="1"/>
</dbReference>
<keyword evidence="12" id="KW-0695">RNA-directed DNA polymerase</keyword>
<dbReference type="GO" id="GO:0046872">
    <property type="term" value="F:metal ion binding"/>
    <property type="evidence" value="ECO:0007669"/>
    <property type="project" value="UniProtKB-KW"/>
</dbReference>
<dbReference type="PROSITE" id="PS50013">
    <property type="entry name" value="CHROMO_2"/>
    <property type="match status" value="1"/>
</dbReference>
<evidence type="ECO:0000313" key="18">
    <source>
        <dbReference type="EMBL" id="KAJ3495813.1"/>
    </source>
</evidence>
<evidence type="ECO:0000256" key="10">
    <source>
        <dbReference type="ARBA" id="ARBA00022884"/>
    </source>
</evidence>
<evidence type="ECO:0000259" key="16">
    <source>
        <dbReference type="PROSITE" id="PS50013"/>
    </source>
</evidence>
<dbReference type="CDD" id="cd09274">
    <property type="entry name" value="RNase_HI_RT_Ty3"/>
    <property type="match status" value="1"/>
</dbReference>
<feature type="domain" description="Integrase catalytic" evidence="17">
    <location>
        <begin position="601"/>
        <end position="760"/>
    </location>
</feature>
<dbReference type="Gene3D" id="3.30.70.270">
    <property type="match status" value="2"/>
</dbReference>
<dbReference type="InterPro" id="IPR012337">
    <property type="entry name" value="RNaseH-like_sf"/>
</dbReference>
<dbReference type="FunFam" id="3.30.70.270:FF:000020">
    <property type="entry name" value="Transposon Tf2-6 polyprotein-like Protein"/>
    <property type="match status" value="1"/>
</dbReference>
<evidence type="ECO:0000256" key="12">
    <source>
        <dbReference type="ARBA" id="ARBA00022918"/>
    </source>
</evidence>
<evidence type="ECO:0000256" key="6">
    <source>
        <dbReference type="ARBA" id="ARBA00022750"/>
    </source>
</evidence>
<dbReference type="Pfam" id="PF17921">
    <property type="entry name" value="Integrase_H2C2"/>
    <property type="match status" value="1"/>
</dbReference>
<reference evidence="18" key="1">
    <citation type="submission" date="2022-07" db="EMBL/GenBank/DDBJ databases">
        <title>Genome Sequence of Agrocybe chaxingu.</title>
        <authorList>
            <person name="Buettner E."/>
        </authorList>
    </citation>
    <scope>NUCLEOTIDE SEQUENCE</scope>
    <source>
        <strain evidence="18">MP-N11</strain>
    </source>
</reference>
<keyword evidence="8" id="KW-0378">Hydrolase</keyword>
<dbReference type="FunFam" id="3.30.420.10:FF:000032">
    <property type="entry name" value="Retrovirus-related Pol polyprotein from transposon 297-like Protein"/>
    <property type="match status" value="1"/>
</dbReference>
<sequence length="960" mass="110948">MKYSKNSPVSILRYHPSDSPVFISATSSPTLADDISEAKDPPPDTDHVRFIPEKYMPWADTVFSPTEVNNLPPHRPYDCTIDLEEGKTPPFGPMYRLTQGEQKALSEYIDDNIRKGFIRRSTSSAASPILFTRRKTDDILIFSQSQDEHDHHVKLVLDRLRNANLFANAKKCEFDKTEVEYLGYLIGADGIKMNPKKLATISEWPVPHTIHEVQSFLGFTNFYCRFVHRYASIALPLNKLTRKGVPFYFAEAERDAFEKLKRAFTSYPVLRHYDPSRPATLSTDASDFALSGVLQQPDDNGHLHPIAYHSRKLSPAEINYEIHDKELLAIIDSFRDMRAWLMGTAQPITVVCDHKNLEYFMSSHVLNRHQARWSMFLSEFDFRLDWAPGSKNVADAPSRRPDFLPKKGDDVLEFQRKALLTPLHTERIFPSDNLVSVSSLSTSTVSALTTLVIDNSELLKCFKTAFQEDTEWREAMLRGDTDFTAQDDMVFHKGRVYVPKSLRPEIIYSRHDCYSVAILVVRSQSTRSCTTIRGPEIIYSRHDCVLGGHPGRTLTVNKIMRDYSWPGIYTYIRRYVAACDTCNRTKIPRHKPYGLLRPLDIPERPWKSISMDFVVKLPKSHGYDSIFVVCDRFTRAAHFIPCLESLSAPDLAWIFIDRIFRYHGLPEAIVSDRGTQFISHFWKALTSQLQIDVRTSTAYHPRSDGLTERTNQTLETYLRAYCSYQQDDWVDYLPLAEFVFNNTENASTHQTPFFANYAYHPTFEPKLSEDTSVPAASDLASRLQQIHEELRAELQYSQERQQKYFNQNVLPAPQYQPDQLVWLLRRNIRTTHPSLKLDHRRLGPYPIIREVGNQSYLLRLPSYLSRLHPVFHTSLLEPYNDPSEFHPHAEPEPFQLADPALSISNFLDCRKTGHRYEYLVKWIDQPDSENSWIPLSDIPSSFNELLERFHRRHPRAPLSD</sequence>
<evidence type="ECO:0000256" key="15">
    <source>
        <dbReference type="ARBA" id="ARBA00023172"/>
    </source>
</evidence>
<dbReference type="SUPFAM" id="SSF54160">
    <property type="entry name" value="Chromo domain-like"/>
    <property type="match status" value="1"/>
</dbReference>
<dbReference type="EMBL" id="JANKHO010001996">
    <property type="protein sequence ID" value="KAJ3495813.1"/>
    <property type="molecule type" value="Genomic_DNA"/>
</dbReference>
<dbReference type="InterPro" id="IPR043128">
    <property type="entry name" value="Rev_trsase/Diguanyl_cyclase"/>
</dbReference>
<evidence type="ECO:0000256" key="4">
    <source>
        <dbReference type="ARBA" id="ARBA00022722"/>
    </source>
</evidence>
<dbReference type="CDD" id="cd00024">
    <property type="entry name" value="CD_CSD"/>
    <property type="match status" value="1"/>
</dbReference>
<keyword evidence="3" id="KW-0548">Nucleotidyltransferase</keyword>
<dbReference type="Pfam" id="PF24626">
    <property type="entry name" value="SH3_Tf2-1"/>
    <property type="match status" value="1"/>
</dbReference>
<dbReference type="GO" id="GO:0003723">
    <property type="term" value="F:RNA binding"/>
    <property type="evidence" value="ECO:0007669"/>
    <property type="project" value="UniProtKB-KW"/>
</dbReference>
<dbReference type="Pfam" id="PF00385">
    <property type="entry name" value="Chromo"/>
    <property type="match status" value="1"/>
</dbReference>
<dbReference type="GO" id="GO:0004519">
    <property type="term" value="F:endonuclease activity"/>
    <property type="evidence" value="ECO:0007669"/>
    <property type="project" value="UniProtKB-KW"/>
</dbReference>
<dbReference type="GO" id="GO:0003887">
    <property type="term" value="F:DNA-directed DNA polymerase activity"/>
    <property type="evidence" value="ECO:0007669"/>
    <property type="project" value="UniProtKB-KW"/>
</dbReference>
<evidence type="ECO:0000256" key="5">
    <source>
        <dbReference type="ARBA" id="ARBA00022723"/>
    </source>
</evidence>
<dbReference type="InterPro" id="IPR041373">
    <property type="entry name" value="RT_RNaseH"/>
</dbReference>
<dbReference type="InterPro" id="IPR050951">
    <property type="entry name" value="Retrovirus_Pol_polyprotein"/>
</dbReference>
<feature type="domain" description="Chromo" evidence="16">
    <location>
        <begin position="901"/>
        <end position="960"/>
    </location>
</feature>
<dbReference type="GO" id="GO:0006310">
    <property type="term" value="P:DNA recombination"/>
    <property type="evidence" value="ECO:0007669"/>
    <property type="project" value="UniProtKB-KW"/>
</dbReference>
<dbReference type="InterPro" id="IPR036397">
    <property type="entry name" value="RNaseH_sf"/>
</dbReference>
<dbReference type="GO" id="GO:0006508">
    <property type="term" value="P:proteolysis"/>
    <property type="evidence" value="ECO:0007669"/>
    <property type="project" value="UniProtKB-KW"/>
</dbReference>
<evidence type="ECO:0000256" key="8">
    <source>
        <dbReference type="ARBA" id="ARBA00022801"/>
    </source>
</evidence>
<dbReference type="GO" id="GO:0005634">
    <property type="term" value="C:nucleus"/>
    <property type="evidence" value="ECO:0007669"/>
    <property type="project" value="UniProtKB-ARBA"/>
</dbReference>
<dbReference type="InterPro" id="IPR023780">
    <property type="entry name" value="Chromo_domain"/>
</dbReference>
<dbReference type="GO" id="GO:0003964">
    <property type="term" value="F:RNA-directed DNA polymerase activity"/>
    <property type="evidence" value="ECO:0007669"/>
    <property type="project" value="UniProtKB-KW"/>
</dbReference>
<keyword evidence="5" id="KW-0479">Metal-binding</keyword>
<dbReference type="Pfam" id="PF17917">
    <property type="entry name" value="RT_RNaseH"/>
    <property type="match status" value="1"/>
</dbReference>
<dbReference type="OrthoDB" id="3341476at2759"/>
<dbReference type="GO" id="GO:0015074">
    <property type="term" value="P:DNA integration"/>
    <property type="evidence" value="ECO:0007669"/>
    <property type="project" value="UniProtKB-KW"/>
</dbReference>
<dbReference type="InterPro" id="IPR043502">
    <property type="entry name" value="DNA/RNA_pol_sf"/>
</dbReference>
<evidence type="ECO:0000256" key="14">
    <source>
        <dbReference type="ARBA" id="ARBA00023125"/>
    </source>
</evidence>
<evidence type="ECO:0000256" key="13">
    <source>
        <dbReference type="ARBA" id="ARBA00022932"/>
    </source>
</evidence>
<keyword evidence="14" id="KW-0238">DNA-binding</keyword>
<dbReference type="Gene3D" id="1.10.340.70">
    <property type="match status" value="1"/>
</dbReference>
<dbReference type="Gene3D" id="3.30.420.10">
    <property type="entry name" value="Ribonuclease H-like superfamily/Ribonuclease H"/>
    <property type="match status" value="1"/>
</dbReference>
<dbReference type="GO" id="GO:0006338">
    <property type="term" value="P:chromatin remodeling"/>
    <property type="evidence" value="ECO:0007669"/>
    <property type="project" value="UniProtKB-ARBA"/>
</dbReference>
<dbReference type="InterPro" id="IPR001584">
    <property type="entry name" value="Integrase_cat-core"/>
</dbReference>
<organism evidence="18 19">
    <name type="scientific">Agrocybe chaxingu</name>
    <dbReference type="NCBI Taxonomy" id="84603"/>
    <lineage>
        <taxon>Eukaryota</taxon>
        <taxon>Fungi</taxon>
        <taxon>Dikarya</taxon>
        <taxon>Basidiomycota</taxon>
        <taxon>Agaricomycotina</taxon>
        <taxon>Agaricomycetes</taxon>
        <taxon>Agaricomycetidae</taxon>
        <taxon>Agaricales</taxon>
        <taxon>Agaricineae</taxon>
        <taxon>Strophariaceae</taxon>
        <taxon>Agrocybe</taxon>
    </lineage>
</organism>
<dbReference type="Proteomes" id="UP001148786">
    <property type="component" value="Unassembled WGS sequence"/>
</dbReference>
<comment type="caution">
    <text evidence="18">The sequence shown here is derived from an EMBL/GenBank/DDBJ whole genome shotgun (WGS) entry which is preliminary data.</text>
</comment>
<keyword evidence="15" id="KW-0233">DNA recombination</keyword>
<evidence type="ECO:0000256" key="3">
    <source>
        <dbReference type="ARBA" id="ARBA00022695"/>
    </source>
</evidence>
<evidence type="ECO:0000256" key="9">
    <source>
        <dbReference type="ARBA" id="ARBA00022842"/>
    </source>
</evidence>
<keyword evidence="7" id="KW-0255">Endonuclease</keyword>
<protein>
    <submittedName>
        <fullName evidence="18">Uncharacterized protein</fullName>
    </submittedName>
</protein>
<dbReference type="SUPFAM" id="SSF56672">
    <property type="entry name" value="DNA/RNA polymerases"/>
    <property type="match status" value="1"/>
</dbReference>
<keyword evidence="6" id="KW-0064">Aspartyl protease</keyword>
<proteinExistence type="predicted"/>
<dbReference type="GO" id="GO:0003677">
    <property type="term" value="F:DNA binding"/>
    <property type="evidence" value="ECO:0007669"/>
    <property type="project" value="UniProtKB-KW"/>
</dbReference>
<evidence type="ECO:0000313" key="19">
    <source>
        <dbReference type="Proteomes" id="UP001148786"/>
    </source>
</evidence>
<keyword evidence="19" id="KW-1185">Reference proteome</keyword>
<dbReference type="InterPro" id="IPR000477">
    <property type="entry name" value="RT_dom"/>
</dbReference>
<dbReference type="AlphaFoldDB" id="A0A9W8MQ56"/>
<dbReference type="Pfam" id="PF00078">
    <property type="entry name" value="RVT_1"/>
    <property type="match status" value="1"/>
</dbReference>
<accession>A0A9W8MQ56</accession>
<dbReference type="GO" id="GO:0004190">
    <property type="term" value="F:aspartic-type endopeptidase activity"/>
    <property type="evidence" value="ECO:0007669"/>
    <property type="project" value="UniProtKB-KW"/>
</dbReference>
<keyword evidence="2" id="KW-0808">Transferase</keyword>
<dbReference type="SUPFAM" id="SSF53098">
    <property type="entry name" value="Ribonuclease H-like"/>
    <property type="match status" value="1"/>
</dbReference>
<evidence type="ECO:0000259" key="17">
    <source>
        <dbReference type="PROSITE" id="PS50994"/>
    </source>
</evidence>
<keyword evidence="13" id="KW-0239">DNA-directed DNA polymerase</keyword>